<dbReference type="Gene3D" id="1.25.40.10">
    <property type="entry name" value="Tetratricopeptide repeat domain"/>
    <property type="match status" value="1"/>
</dbReference>
<accession>A0A093RTI2</accession>
<dbReference type="InterPro" id="IPR011990">
    <property type="entry name" value="TPR-like_helical_dom_sf"/>
</dbReference>
<sequence length="758" mass="85697">MNLMPTELPVITRQITPPLLEVWHWHRLCDLQTQIGWQDASIDCLFADLSLGSWRGHWLAHQLAAQLGIPSPTKVQPELYSSASLQGGDAETIRLLIDNESEGDQNFITAYQFARRLIAAFTQQQRKFILVVAPVADQLWGSENLQLLRLLANAAPSYGFRLGLLLRSDASLPELEDFQFKINNKPVSKLNQKDGFALKRPEFSIPGILSANWLQPDLEQPAEMVQLADGNLLLSPNLRPSTSIEPSCLPSLPDELNVVFALEQQPQDIEFLQQQAGIRFAEGGYELAYLILEQIEQSPLSVLQKALIEAQKQKIAIALMDFSRAAAGALPDISLPDDVQASLYQSKAWGLVMTGQPAQAEPYFAKARQLLDPQHDPRLYLYLLNISALNQLRLGDSEAALAIEKSIEQQLALLQTPDWHLTYINCLNLARIYKKQRNFSKAEHYYRQGFSVNEQLRNESDLLYMNFCLAQLEALQERHQQALFYWLRTAVHWLSNPLPEALAPRVVQAILNRPLSNKESSPEQISACILQSLRQCSQQLGLEVHSADRCIAFGRINDTGQAQQCIGVPGLSLLISREYTVPLPFDGDTCRQLNQWVLGLLQLLLPQLELDGICSVLTDQQYGVELPATARETLWSCLKWQVPELIFAGQHYDVPVEDNSATAITSSQRQLSHNALFNSFRVVHSKAISYVQNGPQGWQVVFKRYRPALKLSSRQQALLHYVQEERSLDQLCQFLQIAPEECLHRLHQLTEQRLIQVY</sequence>
<comment type="caution">
    <text evidence="1">The sequence shown here is derived from an EMBL/GenBank/DDBJ whole genome shotgun (WGS) entry which is preliminary data.</text>
</comment>
<name>A0A093RTI2_9GAMM</name>
<evidence type="ECO:0008006" key="3">
    <source>
        <dbReference type="Google" id="ProtNLM"/>
    </source>
</evidence>
<dbReference type="SUPFAM" id="SSF48452">
    <property type="entry name" value="TPR-like"/>
    <property type="match status" value="1"/>
</dbReference>
<organism evidence="1 2">
    <name type="scientific">Pectobacterium betavasculorum</name>
    <dbReference type="NCBI Taxonomy" id="55207"/>
    <lineage>
        <taxon>Bacteria</taxon>
        <taxon>Pseudomonadati</taxon>
        <taxon>Pseudomonadota</taxon>
        <taxon>Gammaproteobacteria</taxon>
        <taxon>Enterobacterales</taxon>
        <taxon>Pectobacteriaceae</taxon>
        <taxon>Pectobacterium</taxon>
    </lineage>
</organism>
<evidence type="ECO:0000313" key="1">
    <source>
        <dbReference type="EMBL" id="KFX06125.1"/>
    </source>
</evidence>
<dbReference type="Proteomes" id="UP000032874">
    <property type="component" value="Unassembled WGS sequence"/>
</dbReference>
<gene>
    <name evidence="1" type="ORF">KP22_09750</name>
</gene>
<proteinExistence type="predicted"/>
<protein>
    <recommendedName>
        <fullName evidence="3">Tetratricopeptide repeat protein</fullName>
    </recommendedName>
</protein>
<reference evidence="1 2" key="1">
    <citation type="submission" date="2014-08" db="EMBL/GenBank/DDBJ databases">
        <title>Genome sequences of NCPPB Pectobacterium isolates.</title>
        <authorList>
            <person name="Glover R.H."/>
            <person name="Sapp M."/>
            <person name="Elphinstone J."/>
        </authorList>
    </citation>
    <scope>NUCLEOTIDE SEQUENCE [LARGE SCALE GENOMIC DNA]</scope>
    <source>
        <strain evidence="1 2">NCPPB 2795</strain>
    </source>
</reference>
<dbReference type="STRING" id="55207.KP22_09750"/>
<dbReference type="AlphaFoldDB" id="A0A093RTI2"/>
<dbReference type="eggNOG" id="COG0457">
    <property type="taxonomic scope" value="Bacteria"/>
</dbReference>
<dbReference type="EMBL" id="JQHM01000002">
    <property type="protein sequence ID" value="KFX06125.1"/>
    <property type="molecule type" value="Genomic_DNA"/>
</dbReference>
<evidence type="ECO:0000313" key="2">
    <source>
        <dbReference type="Proteomes" id="UP000032874"/>
    </source>
</evidence>